<dbReference type="AlphaFoldDB" id="A0A250K4B3"/>
<proteinExistence type="predicted"/>
<name>A0A250K4B3_9BACT</name>
<gene>
    <name evidence="2" type="ORF">MYMAC_006581</name>
</gene>
<feature type="transmembrane region" description="Helical" evidence="1">
    <location>
        <begin position="28"/>
        <end position="46"/>
    </location>
</feature>
<organism evidence="2 3">
    <name type="scientific">Corallococcus macrosporus DSM 14697</name>
    <dbReference type="NCBI Taxonomy" id="1189310"/>
    <lineage>
        <taxon>Bacteria</taxon>
        <taxon>Pseudomonadati</taxon>
        <taxon>Myxococcota</taxon>
        <taxon>Myxococcia</taxon>
        <taxon>Myxococcales</taxon>
        <taxon>Cystobacterineae</taxon>
        <taxon>Myxococcaceae</taxon>
        <taxon>Corallococcus</taxon>
    </lineage>
</organism>
<accession>A0A250K4B3</accession>
<reference evidence="2 3" key="1">
    <citation type="submission" date="2017-06" db="EMBL/GenBank/DDBJ databases">
        <title>Sequencing and comparative analysis of myxobacterial genomes.</title>
        <authorList>
            <person name="Rupp O."/>
            <person name="Goesmann A."/>
            <person name="Sogaard-Andersen L."/>
        </authorList>
    </citation>
    <scope>NUCLEOTIDE SEQUENCE [LARGE SCALE GENOMIC DNA]</scope>
    <source>
        <strain evidence="2 3">DSM 14697</strain>
    </source>
</reference>
<dbReference type="OrthoDB" id="5525979at2"/>
<evidence type="ECO:0000256" key="1">
    <source>
        <dbReference type="SAM" id="Phobius"/>
    </source>
</evidence>
<keyword evidence="3" id="KW-1185">Reference proteome</keyword>
<feature type="transmembrane region" description="Helical" evidence="1">
    <location>
        <begin position="78"/>
        <end position="98"/>
    </location>
</feature>
<keyword evidence="1" id="KW-1133">Transmembrane helix</keyword>
<dbReference type="KEGG" id="mmas:MYMAC_006581"/>
<dbReference type="RefSeq" id="WP_095960972.1">
    <property type="nucleotide sequence ID" value="NZ_CP022203.1"/>
</dbReference>
<feature type="transmembrane region" description="Helical" evidence="1">
    <location>
        <begin position="53"/>
        <end position="72"/>
    </location>
</feature>
<evidence type="ECO:0000313" key="2">
    <source>
        <dbReference type="EMBL" id="ATB50924.1"/>
    </source>
</evidence>
<sequence>MTLGLATLGLFTALLSMAAIFPVHEPKWFGFGLLAAALCALGGAFSGPHLRTAMPWGVGTGLAIWALVGLGTGGISAWLGWAALGLGLAFLTLGLLHFMRRVVSPRRLPRFLHTS</sequence>
<dbReference type="EMBL" id="CP022203">
    <property type="protein sequence ID" value="ATB50924.1"/>
    <property type="molecule type" value="Genomic_DNA"/>
</dbReference>
<evidence type="ECO:0000313" key="3">
    <source>
        <dbReference type="Proteomes" id="UP000217343"/>
    </source>
</evidence>
<dbReference type="Proteomes" id="UP000217343">
    <property type="component" value="Chromosome"/>
</dbReference>
<keyword evidence="1" id="KW-0472">Membrane</keyword>
<protein>
    <submittedName>
        <fullName evidence="2">Uncharacterized protein</fullName>
    </submittedName>
</protein>
<keyword evidence="1" id="KW-0812">Transmembrane</keyword>